<evidence type="ECO:0000313" key="11">
    <source>
        <dbReference type="Proteomes" id="UP000198778"/>
    </source>
</evidence>
<dbReference type="InterPro" id="IPR020846">
    <property type="entry name" value="MFS_dom"/>
</dbReference>
<keyword evidence="4 8" id="KW-0812">Transmembrane</keyword>
<feature type="transmembrane region" description="Helical" evidence="8">
    <location>
        <begin position="331"/>
        <end position="352"/>
    </location>
</feature>
<reference evidence="11" key="1">
    <citation type="submission" date="2016-10" db="EMBL/GenBank/DDBJ databases">
        <authorList>
            <person name="Varghese N."/>
            <person name="Submissions S."/>
        </authorList>
    </citation>
    <scope>NUCLEOTIDE SEQUENCE [LARGE SCALE GENOMIC DNA]</scope>
    <source>
        <strain evidence="11">CGMCC 1.10369</strain>
    </source>
</reference>
<feature type="transmembrane region" description="Helical" evidence="8">
    <location>
        <begin position="76"/>
        <end position="93"/>
    </location>
</feature>
<comment type="subcellular location">
    <subcellularLocation>
        <location evidence="1">Cell membrane</location>
        <topology evidence="1">Multi-pass membrane protein</topology>
    </subcellularLocation>
</comment>
<dbReference type="PROSITE" id="PS50850">
    <property type="entry name" value="MFS"/>
    <property type="match status" value="1"/>
</dbReference>
<dbReference type="Proteomes" id="UP000198778">
    <property type="component" value="Unassembled WGS sequence"/>
</dbReference>
<keyword evidence="3" id="KW-0813">Transport</keyword>
<evidence type="ECO:0000256" key="4">
    <source>
        <dbReference type="ARBA" id="ARBA00022692"/>
    </source>
</evidence>
<dbReference type="CDD" id="cd17341">
    <property type="entry name" value="MFS_NRT2_like"/>
    <property type="match status" value="1"/>
</dbReference>
<gene>
    <name evidence="10" type="ORF">SAMN04488053_103202</name>
</gene>
<feature type="transmembrane region" description="Helical" evidence="8">
    <location>
        <begin position="48"/>
        <end position="64"/>
    </location>
</feature>
<feature type="transmembrane region" description="Helical" evidence="8">
    <location>
        <begin position="302"/>
        <end position="319"/>
    </location>
</feature>
<keyword evidence="6" id="KW-0534">Nitrate assimilation</keyword>
<proteinExistence type="inferred from homology"/>
<evidence type="ECO:0000256" key="7">
    <source>
        <dbReference type="ARBA" id="ARBA00023136"/>
    </source>
</evidence>
<keyword evidence="5 8" id="KW-1133">Transmembrane helix</keyword>
<dbReference type="Gene3D" id="1.20.1250.20">
    <property type="entry name" value="MFS general substrate transporter like domains"/>
    <property type="match status" value="1"/>
</dbReference>
<evidence type="ECO:0000256" key="2">
    <source>
        <dbReference type="ARBA" id="ARBA00008432"/>
    </source>
</evidence>
<feature type="transmembrane region" description="Helical" evidence="8">
    <location>
        <begin position="162"/>
        <end position="182"/>
    </location>
</feature>
<keyword evidence="11" id="KW-1185">Reference proteome</keyword>
<evidence type="ECO:0000256" key="6">
    <source>
        <dbReference type="ARBA" id="ARBA00023063"/>
    </source>
</evidence>
<sequence length="404" mass="43093">MHQQTSSKSLLIISTFGMLVAFTAWAAFSPLINQFGQTYNLSATEQSILVAIPVLLGSVMRIPLGILTEKYGGRKMYTALLLFLVLPLLATGFANSYLTLLICALFLGMAGTAFAISMTFVSKWTPKEKQGTALGINAMGNAGTAIAAFLLPTIALMWGVEWVFWGLILPVLIMAAVIWFFTPETPSAGTNRTVKGELSILKYKDTWVLSLFYFVTFGLFVAMGIYLPTLLINVYDLSAVDAGMRAAGFVLLATFVRPVGGYLADKYDPGKMMSQLFAGIVVCAAVIAPAVGNIFIFTAASLLLAVLSGMGSGVVFKMVPSIFAKSTGAATGIVGAAGGLGGFFPPIMLGVIRDLTGAYTIAFILLAVVSLVCFSFNKMEYDKKTVTVPKSERAGAEQRSETIR</sequence>
<evidence type="ECO:0000256" key="8">
    <source>
        <dbReference type="SAM" id="Phobius"/>
    </source>
</evidence>
<feature type="transmembrane region" description="Helical" evidence="8">
    <location>
        <begin position="276"/>
        <end position="296"/>
    </location>
</feature>
<dbReference type="InterPro" id="IPR044772">
    <property type="entry name" value="NO3_transporter"/>
</dbReference>
<evidence type="ECO:0000259" key="9">
    <source>
        <dbReference type="PROSITE" id="PS50850"/>
    </source>
</evidence>
<feature type="transmembrane region" description="Helical" evidence="8">
    <location>
        <begin position="358"/>
        <end position="376"/>
    </location>
</feature>
<dbReference type="AlphaFoldDB" id="A0A1H0E4Q7"/>
<protein>
    <submittedName>
        <fullName evidence="10">MFS transporter, NNP family, nitrate/nitrite transporter</fullName>
    </submittedName>
</protein>
<feature type="transmembrane region" description="Helical" evidence="8">
    <location>
        <begin position="99"/>
        <end position="121"/>
    </location>
</feature>
<keyword evidence="7 8" id="KW-0472">Membrane</keyword>
<evidence type="ECO:0000256" key="3">
    <source>
        <dbReference type="ARBA" id="ARBA00022448"/>
    </source>
</evidence>
<dbReference type="STRING" id="745820.SAMN04488053_103202"/>
<dbReference type="PANTHER" id="PTHR23515">
    <property type="entry name" value="HIGH-AFFINITY NITRATE TRANSPORTER 2.3"/>
    <property type="match status" value="1"/>
</dbReference>
<dbReference type="Pfam" id="PF07690">
    <property type="entry name" value="MFS_1"/>
    <property type="match status" value="1"/>
</dbReference>
<feature type="domain" description="Major facilitator superfamily (MFS) profile" evidence="9">
    <location>
        <begin position="10"/>
        <end position="385"/>
    </location>
</feature>
<dbReference type="InterPro" id="IPR011701">
    <property type="entry name" value="MFS"/>
</dbReference>
<feature type="transmembrane region" description="Helical" evidence="8">
    <location>
        <begin position="9"/>
        <end position="28"/>
    </location>
</feature>
<evidence type="ECO:0000256" key="5">
    <source>
        <dbReference type="ARBA" id="ARBA00022989"/>
    </source>
</evidence>
<feature type="transmembrane region" description="Helical" evidence="8">
    <location>
        <begin position="133"/>
        <end position="156"/>
    </location>
</feature>
<accession>A0A1H0E4Q7</accession>
<dbReference type="SUPFAM" id="SSF103473">
    <property type="entry name" value="MFS general substrate transporter"/>
    <property type="match status" value="1"/>
</dbReference>
<dbReference type="InterPro" id="IPR036259">
    <property type="entry name" value="MFS_trans_sf"/>
</dbReference>
<feature type="transmembrane region" description="Helical" evidence="8">
    <location>
        <begin position="207"/>
        <end position="226"/>
    </location>
</feature>
<dbReference type="GO" id="GO:0005886">
    <property type="term" value="C:plasma membrane"/>
    <property type="evidence" value="ECO:0007669"/>
    <property type="project" value="UniProtKB-SubCell"/>
</dbReference>
<comment type="similarity">
    <text evidence="2">Belongs to the major facilitator superfamily. Nitrate/nitrite porter (TC 2.A.1.8) family.</text>
</comment>
<evidence type="ECO:0000313" key="10">
    <source>
        <dbReference type="EMBL" id="SDN77278.1"/>
    </source>
</evidence>
<organism evidence="10 11">
    <name type="scientific">Alkalicoccus daliensis</name>
    <dbReference type="NCBI Taxonomy" id="745820"/>
    <lineage>
        <taxon>Bacteria</taxon>
        <taxon>Bacillati</taxon>
        <taxon>Bacillota</taxon>
        <taxon>Bacilli</taxon>
        <taxon>Bacillales</taxon>
        <taxon>Bacillaceae</taxon>
        <taxon>Alkalicoccus</taxon>
    </lineage>
</organism>
<dbReference type="RefSeq" id="WP_342028384.1">
    <property type="nucleotide sequence ID" value="NZ_FNIL01000003.1"/>
</dbReference>
<dbReference type="GO" id="GO:0042128">
    <property type="term" value="P:nitrate assimilation"/>
    <property type="evidence" value="ECO:0007669"/>
    <property type="project" value="UniProtKB-KW"/>
</dbReference>
<dbReference type="EMBL" id="FNIL01000003">
    <property type="protein sequence ID" value="SDN77278.1"/>
    <property type="molecule type" value="Genomic_DNA"/>
</dbReference>
<name>A0A1H0E4Q7_9BACI</name>
<dbReference type="GO" id="GO:0015112">
    <property type="term" value="F:nitrate transmembrane transporter activity"/>
    <property type="evidence" value="ECO:0007669"/>
    <property type="project" value="InterPro"/>
</dbReference>
<evidence type="ECO:0000256" key="1">
    <source>
        <dbReference type="ARBA" id="ARBA00004651"/>
    </source>
</evidence>
<feature type="transmembrane region" description="Helical" evidence="8">
    <location>
        <begin position="246"/>
        <end position="264"/>
    </location>
</feature>